<dbReference type="Proteomes" id="UP000310017">
    <property type="component" value="Chromosome"/>
</dbReference>
<dbReference type="RefSeq" id="WP_138854326.1">
    <property type="nucleotide sequence ID" value="NZ_CP040710.1"/>
</dbReference>
<dbReference type="KEGG" id="asag:FGM00_18410"/>
<gene>
    <name evidence="1" type="ORF">FGM00_18410</name>
</gene>
<sequence>MGILFLLTIPLSLFGQKQYEKGFVVLNNQDTLYGFVRDRKPSPFGRLYKKIRFKGEKGRSKYGPEQIRAYRKGGIIFESVWMQETGHFLSQNYTSIANVGEQRFLKVVVKGYLTYYQWEFEDADSDYIDAIDLFKKKDDTSLIRVTQGLFGLKRKSLKRFFKDCPPLVKKLEKKEFKHPIDVANFYNSWKGSQSR</sequence>
<name>A0A5B7SXH2_9FLAO</name>
<protein>
    <submittedName>
        <fullName evidence="1">Uncharacterized protein</fullName>
    </submittedName>
</protein>
<keyword evidence="2" id="KW-1185">Reference proteome</keyword>
<proteinExistence type="predicted"/>
<evidence type="ECO:0000313" key="2">
    <source>
        <dbReference type="Proteomes" id="UP000310017"/>
    </source>
</evidence>
<dbReference type="EMBL" id="CP040710">
    <property type="protein sequence ID" value="QCX01989.1"/>
    <property type="molecule type" value="Genomic_DNA"/>
</dbReference>
<evidence type="ECO:0000313" key="1">
    <source>
        <dbReference type="EMBL" id="QCX01989.1"/>
    </source>
</evidence>
<reference evidence="1 2" key="1">
    <citation type="submission" date="2019-05" db="EMBL/GenBank/DDBJ databases">
        <title>Genome sequencing of F202Z8.</title>
        <authorList>
            <person name="Kwon Y.M."/>
        </authorList>
    </citation>
    <scope>NUCLEOTIDE SEQUENCE [LARGE SCALE GENOMIC DNA]</scope>
    <source>
        <strain evidence="1 2">F202Z8</strain>
    </source>
</reference>
<accession>A0A5B7SXH2</accession>
<organism evidence="1 2">
    <name type="scientific">Aggregatimonas sangjinii</name>
    <dbReference type="NCBI Taxonomy" id="2583587"/>
    <lineage>
        <taxon>Bacteria</taxon>
        <taxon>Pseudomonadati</taxon>
        <taxon>Bacteroidota</taxon>
        <taxon>Flavobacteriia</taxon>
        <taxon>Flavobacteriales</taxon>
        <taxon>Flavobacteriaceae</taxon>
        <taxon>Aggregatimonas</taxon>
    </lineage>
</organism>
<dbReference type="AlphaFoldDB" id="A0A5B7SXH2"/>
<dbReference type="OrthoDB" id="1179464at2"/>